<dbReference type="InterPro" id="IPR043504">
    <property type="entry name" value="Peptidase_S1_PA_chymotrypsin"/>
</dbReference>
<dbReference type="Gene3D" id="2.40.10.10">
    <property type="entry name" value="Trypsin-like serine proteases"/>
    <property type="match status" value="2"/>
</dbReference>
<evidence type="ECO:0000256" key="3">
    <source>
        <dbReference type="ARBA" id="ARBA00004613"/>
    </source>
</evidence>
<dbReference type="PANTHER" id="PTHR24264:SF54">
    <property type="entry name" value="PEPTIDASE S1 DOMAIN-CONTAINING PROTEIN"/>
    <property type="match status" value="1"/>
</dbReference>
<dbReference type="OrthoDB" id="6514235at2759"/>
<evidence type="ECO:0000256" key="6">
    <source>
        <dbReference type="ARBA" id="ARBA00022696"/>
    </source>
</evidence>
<dbReference type="InterPro" id="IPR009003">
    <property type="entry name" value="Peptidase_S1_PA"/>
</dbReference>
<comment type="caution">
    <text evidence="21">The sequence shown here is derived from an EMBL/GenBank/DDBJ whole genome shotgun (WGS) entry which is preliminary data.</text>
</comment>
<proteinExistence type="predicted"/>
<dbReference type="PROSITE" id="PS00134">
    <property type="entry name" value="TRYPSIN_HIS"/>
    <property type="match status" value="1"/>
</dbReference>
<evidence type="ECO:0000256" key="13">
    <source>
        <dbReference type="ARBA" id="ARBA00036045"/>
    </source>
</evidence>
<dbReference type="InterPro" id="IPR018114">
    <property type="entry name" value="TRYPSIN_HIS"/>
</dbReference>
<evidence type="ECO:0000256" key="18">
    <source>
        <dbReference type="ARBA" id="ARBA00042403"/>
    </source>
</evidence>
<accession>A0A1V9X2G1</accession>
<feature type="domain" description="Peptidase S1" evidence="20">
    <location>
        <begin position="1"/>
        <end position="208"/>
    </location>
</feature>
<keyword evidence="12" id="KW-0325">Glycoprotein</keyword>
<dbReference type="GO" id="GO:0005794">
    <property type="term" value="C:Golgi apparatus"/>
    <property type="evidence" value="ECO:0007669"/>
    <property type="project" value="UniProtKB-SubCell"/>
</dbReference>
<dbReference type="PROSITE" id="PS50240">
    <property type="entry name" value="TRYPSIN_DOM"/>
    <property type="match status" value="1"/>
</dbReference>
<dbReference type="STRING" id="418985.A0A1V9X2G1"/>
<dbReference type="InterPro" id="IPR001254">
    <property type="entry name" value="Trypsin_dom"/>
</dbReference>
<keyword evidence="7" id="KW-0378">Hydrolase</keyword>
<evidence type="ECO:0000256" key="10">
    <source>
        <dbReference type="ARBA" id="ARBA00023034"/>
    </source>
</evidence>
<evidence type="ECO:0000259" key="20">
    <source>
        <dbReference type="PROSITE" id="PS50240"/>
    </source>
</evidence>
<evidence type="ECO:0000256" key="9">
    <source>
        <dbReference type="ARBA" id="ARBA00022825"/>
    </source>
</evidence>
<dbReference type="FunFam" id="2.40.10.10:FF:000011">
    <property type="entry name" value="Coagulation factor X"/>
    <property type="match status" value="1"/>
</dbReference>
<evidence type="ECO:0000313" key="21">
    <source>
        <dbReference type="EMBL" id="OQR67581.1"/>
    </source>
</evidence>
<evidence type="ECO:0000256" key="17">
    <source>
        <dbReference type="ARBA" id="ARBA00041306"/>
    </source>
</evidence>
<keyword evidence="6" id="KW-0356">Hemostasis</keyword>
<keyword evidence="8" id="KW-0256">Endoplasmic reticulum</keyword>
<dbReference type="Proteomes" id="UP000192247">
    <property type="component" value="Unassembled WGS sequence"/>
</dbReference>
<comment type="subcellular location">
    <subcellularLocation>
        <location evidence="1">Endoplasmic reticulum</location>
    </subcellularLocation>
    <subcellularLocation>
        <location evidence="2">Golgi apparatus</location>
    </subcellularLocation>
    <subcellularLocation>
        <location evidence="3">Secreted</location>
    </subcellularLocation>
</comment>
<feature type="non-terminal residue" evidence="21">
    <location>
        <position position="1"/>
    </location>
</feature>
<evidence type="ECO:0000256" key="14">
    <source>
        <dbReference type="ARBA" id="ARBA00037553"/>
    </source>
</evidence>
<gene>
    <name evidence="21" type="ORF">BIW11_13439</name>
</gene>
<evidence type="ECO:0000256" key="8">
    <source>
        <dbReference type="ARBA" id="ARBA00022824"/>
    </source>
</evidence>
<organism evidence="21 22">
    <name type="scientific">Tropilaelaps mercedesae</name>
    <dbReference type="NCBI Taxonomy" id="418985"/>
    <lineage>
        <taxon>Eukaryota</taxon>
        <taxon>Metazoa</taxon>
        <taxon>Ecdysozoa</taxon>
        <taxon>Arthropoda</taxon>
        <taxon>Chelicerata</taxon>
        <taxon>Arachnida</taxon>
        <taxon>Acari</taxon>
        <taxon>Parasitiformes</taxon>
        <taxon>Mesostigmata</taxon>
        <taxon>Gamasina</taxon>
        <taxon>Dermanyssoidea</taxon>
        <taxon>Laelapidae</taxon>
        <taxon>Tropilaelaps</taxon>
    </lineage>
</organism>
<dbReference type="GO" id="GO:0006508">
    <property type="term" value="P:proteolysis"/>
    <property type="evidence" value="ECO:0007669"/>
    <property type="project" value="UniProtKB-KW"/>
</dbReference>
<reference evidence="21 22" key="1">
    <citation type="journal article" date="2017" name="Gigascience">
        <title>Draft genome of the honey bee ectoparasitic mite, Tropilaelaps mercedesae, is shaped by the parasitic life history.</title>
        <authorList>
            <person name="Dong X."/>
            <person name="Armstrong S.D."/>
            <person name="Xia D."/>
            <person name="Makepeace B.L."/>
            <person name="Darby A.C."/>
            <person name="Kadowaki T."/>
        </authorList>
    </citation>
    <scope>NUCLEOTIDE SEQUENCE [LARGE SCALE GENOMIC DNA]</scope>
    <source>
        <strain evidence="21">Wuxi-XJTLU</strain>
    </source>
</reference>
<dbReference type="EC" id="3.4.21.69" evidence="15"/>
<evidence type="ECO:0000256" key="4">
    <source>
        <dbReference type="ARBA" id="ARBA00022525"/>
    </source>
</evidence>
<evidence type="ECO:0000256" key="5">
    <source>
        <dbReference type="ARBA" id="ARBA00022670"/>
    </source>
</evidence>
<evidence type="ECO:0000256" key="1">
    <source>
        <dbReference type="ARBA" id="ARBA00004240"/>
    </source>
</evidence>
<dbReference type="InParanoid" id="A0A1V9X2G1"/>
<dbReference type="SUPFAM" id="SSF50494">
    <property type="entry name" value="Trypsin-like serine proteases"/>
    <property type="match status" value="1"/>
</dbReference>
<dbReference type="GO" id="GO:0005615">
    <property type="term" value="C:extracellular space"/>
    <property type="evidence" value="ECO:0007669"/>
    <property type="project" value="TreeGrafter"/>
</dbReference>
<name>A0A1V9X2G1_9ACAR</name>
<evidence type="ECO:0000256" key="19">
    <source>
        <dbReference type="ARBA" id="ARBA00042906"/>
    </source>
</evidence>
<dbReference type="GO" id="GO:0007599">
    <property type="term" value="P:hemostasis"/>
    <property type="evidence" value="ECO:0007669"/>
    <property type="project" value="UniProtKB-KW"/>
</dbReference>
<evidence type="ECO:0000256" key="12">
    <source>
        <dbReference type="ARBA" id="ARBA00023180"/>
    </source>
</evidence>
<sequence length="267" mass="28484">EVLTAAHCVNTNAAERYQILAGATDFRKLTNTTQVRRVAEIILHPKYAGVIAVRYDVAVLRLDGALDFVGSGGAVAPICLPRRSHQVAGQVTITGWGRTKEGGNTSKVLNAVTVPVISDTMCRLYLSRRLVSILFAPYDGSSMFCAGRFRGGVDSCQGDSGGPAIQTVDGRATLVGIVSWGFGCARIMSPGVYAEVAKFMDFIDDHSSLKGSVESRRSTTVRPGGSTAGINPIVPLPTTLTLLKPLLENDDADYISPVQLSNNTRLR</sequence>
<dbReference type="InterPro" id="IPR050127">
    <property type="entry name" value="Serine_Proteases_S1"/>
</dbReference>
<evidence type="ECO:0000256" key="11">
    <source>
        <dbReference type="ARBA" id="ARBA00023157"/>
    </source>
</evidence>
<evidence type="ECO:0000313" key="22">
    <source>
        <dbReference type="Proteomes" id="UP000192247"/>
    </source>
</evidence>
<dbReference type="Pfam" id="PF00089">
    <property type="entry name" value="Trypsin"/>
    <property type="match status" value="1"/>
</dbReference>
<keyword evidence="10" id="KW-0333">Golgi apparatus</keyword>
<dbReference type="GO" id="GO:0004252">
    <property type="term" value="F:serine-type endopeptidase activity"/>
    <property type="evidence" value="ECO:0007669"/>
    <property type="project" value="UniProtKB-EC"/>
</dbReference>
<comment type="function">
    <text evidence="14">Protein C is a vitamin K-dependent serine protease that regulates blood coagulation by inactivating factors Va and VIIIa in the presence of calcium ions and phospholipids. Exerts a protective effect on the endothelial cell barrier function.</text>
</comment>
<keyword evidence="5" id="KW-0645">Protease</keyword>
<evidence type="ECO:0000256" key="16">
    <source>
        <dbReference type="ARBA" id="ARBA00040219"/>
    </source>
</evidence>
<protein>
    <recommendedName>
        <fullName evidence="16">Vitamin K-dependent protein C</fullName>
        <ecNumber evidence="15">3.4.21.69</ecNumber>
    </recommendedName>
    <alternativeName>
        <fullName evidence="19">Anticoagulant protein C</fullName>
    </alternativeName>
    <alternativeName>
        <fullName evidence="17">Autoprothrombin IIA</fullName>
    </alternativeName>
    <alternativeName>
        <fullName evidence="18">Blood coagulation factor XIV</fullName>
    </alternativeName>
</protein>
<dbReference type="PANTHER" id="PTHR24264">
    <property type="entry name" value="TRYPSIN-RELATED"/>
    <property type="match status" value="1"/>
</dbReference>
<dbReference type="SMART" id="SM00020">
    <property type="entry name" value="Tryp_SPc"/>
    <property type="match status" value="1"/>
</dbReference>
<evidence type="ECO:0000256" key="2">
    <source>
        <dbReference type="ARBA" id="ARBA00004555"/>
    </source>
</evidence>
<keyword evidence="9" id="KW-0720">Serine protease</keyword>
<evidence type="ECO:0000256" key="15">
    <source>
        <dbReference type="ARBA" id="ARBA00038995"/>
    </source>
</evidence>
<comment type="catalytic activity">
    <reaction evidence="13">
        <text>Degradation of blood coagulation factors Va and VIIIa.</text>
        <dbReference type="EC" id="3.4.21.69"/>
    </reaction>
</comment>
<keyword evidence="22" id="KW-1185">Reference proteome</keyword>
<dbReference type="CDD" id="cd00190">
    <property type="entry name" value="Tryp_SPc"/>
    <property type="match status" value="1"/>
</dbReference>
<dbReference type="AlphaFoldDB" id="A0A1V9X2G1"/>
<keyword evidence="4" id="KW-0964">Secreted</keyword>
<keyword evidence="11" id="KW-1015">Disulfide bond</keyword>
<dbReference type="EMBL" id="MNPL01028316">
    <property type="protein sequence ID" value="OQR67581.1"/>
    <property type="molecule type" value="Genomic_DNA"/>
</dbReference>
<evidence type="ECO:0000256" key="7">
    <source>
        <dbReference type="ARBA" id="ARBA00022801"/>
    </source>
</evidence>
<dbReference type="GO" id="GO:0005783">
    <property type="term" value="C:endoplasmic reticulum"/>
    <property type="evidence" value="ECO:0007669"/>
    <property type="project" value="UniProtKB-SubCell"/>
</dbReference>